<dbReference type="EMBL" id="JACHHU010000001">
    <property type="protein sequence ID" value="MBB6541780.1"/>
    <property type="molecule type" value="Genomic_DNA"/>
</dbReference>
<evidence type="ECO:0000259" key="1">
    <source>
        <dbReference type="Pfam" id="PF00462"/>
    </source>
</evidence>
<dbReference type="CDD" id="cd02976">
    <property type="entry name" value="NrdH"/>
    <property type="match status" value="1"/>
</dbReference>
<dbReference type="Pfam" id="PF00462">
    <property type="entry name" value="Glutaredoxin"/>
    <property type="match status" value="1"/>
</dbReference>
<dbReference type="InterPro" id="IPR002109">
    <property type="entry name" value="Glutaredoxin"/>
</dbReference>
<reference evidence="2 3" key="1">
    <citation type="submission" date="2020-08" db="EMBL/GenBank/DDBJ databases">
        <title>Genomic Encyclopedia of Type Strains, Phase IV (KMG-IV): sequencing the most valuable type-strain genomes for metagenomic binning, comparative biology and taxonomic classification.</title>
        <authorList>
            <person name="Goeker M."/>
        </authorList>
    </citation>
    <scope>NUCLEOTIDE SEQUENCE [LARGE SCALE GENOMIC DNA]</scope>
    <source>
        <strain evidence="2 3">DSM 26287</strain>
    </source>
</reference>
<comment type="caution">
    <text evidence="2">The sequence shown here is derived from an EMBL/GenBank/DDBJ whole genome shotgun (WGS) entry which is preliminary data.</text>
</comment>
<proteinExistence type="predicted"/>
<organism evidence="2 3">
    <name type="scientific">Thalassotalea piscium</name>
    <dbReference type="NCBI Taxonomy" id="1230533"/>
    <lineage>
        <taxon>Bacteria</taxon>
        <taxon>Pseudomonadati</taxon>
        <taxon>Pseudomonadota</taxon>
        <taxon>Gammaproteobacteria</taxon>
        <taxon>Alteromonadales</taxon>
        <taxon>Colwelliaceae</taxon>
        <taxon>Thalassotalea</taxon>
    </lineage>
</organism>
<dbReference type="GO" id="GO:0045454">
    <property type="term" value="P:cell redox homeostasis"/>
    <property type="evidence" value="ECO:0007669"/>
    <property type="project" value="TreeGrafter"/>
</dbReference>
<name>A0A7X0NE53_9GAMM</name>
<keyword evidence="3" id="KW-1185">Reference proteome</keyword>
<dbReference type="InterPro" id="IPR051548">
    <property type="entry name" value="Grx-like_ET"/>
</dbReference>
<protein>
    <submittedName>
        <fullName evidence="2">Glutaredoxin</fullName>
    </submittedName>
</protein>
<dbReference type="Proteomes" id="UP000537141">
    <property type="component" value="Unassembled WGS sequence"/>
</dbReference>
<evidence type="ECO:0000313" key="2">
    <source>
        <dbReference type="EMBL" id="MBB6541780.1"/>
    </source>
</evidence>
<dbReference type="RefSeq" id="WP_184421390.1">
    <property type="nucleotide sequence ID" value="NZ_AP027362.1"/>
</dbReference>
<dbReference type="Gene3D" id="3.40.30.10">
    <property type="entry name" value="Glutaredoxin"/>
    <property type="match status" value="1"/>
</dbReference>
<accession>A0A7X0NE53</accession>
<dbReference type="PROSITE" id="PS51354">
    <property type="entry name" value="GLUTAREDOXIN_2"/>
    <property type="match status" value="1"/>
</dbReference>
<feature type="domain" description="Glutaredoxin" evidence="1">
    <location>
        <begin position="4"/>
        <end position="61"/>
    </location>
</feature>
<sequence length="76" mass="8469">MKKVVLYSSNNCSHCDKAKAFLAQHNVTFRLCNVKTPAGQKELAKAGFRSIPVIKVADEYIVGYNEKQLKKLLALS</sequence>
<dbReference type="PANTHER" id="PTHR34386">
    <property type="entry name" value="GLUTAREDOXIN"/>
    <property type="match status" value="1"/>
</dbReference>
<dbReference type="AlphaFoldDB" id="A0A7X0NE53"/>
<dbReference type="SUPFAM" id="SSF52833">
    <property type="entry name" value="Thioredoxin-like"/>
    <property type="match status" value="1"/>
</dbReference>
<gene>
    <name evidence="2" type="ORF">HNQ55_000254</name>
</gene>
<dbReference type="GO" id="GO:0009055">
    <property type="term" value="F:electron transfer activity"/>
    <property type="evidence" value="ECO:0007669"/>
    <property type="project" value="TreeGrafter"/>
</dbReference>
<evidence type="ECO:0000313" key="3">
    <source>
        <dbReference type="Proteomes" id="UP000537141"/>
    </source>
</evidence>
<dbReference type="PANTHER" id="PTHR34386:SF1">
    <property type="entry name" value="GLUTAREDOXIN-LIKE PROTEIN NRDH"/>
    <property type="match status" value="1"/>
</dbReference>
<dbReference type="InterPro" id="IPR036249">
    <property type="entry name" value="Thioredoxin-like_sf"/>
</dbReference>